<keyword evidence="2" id="KW-1185">Reference proteome</keyword>
<sequence>RSAIAHFQALEKPLIQFEIVDTSGTSATLISLSRERFSNSWCISVADILFLGLAVLV</sequence>
<name>A0ACA9M002_9GLOM</name>
<reference evidence="1" key="1">
    <citation type="submission" date="2021-06" db="EMBL/GenBank/DDBJ databases">
        <authorList>
            <person name="Kallberg Y."/>
            <person name="Tangrot J."/>
            <person name="Rosling A."/>
        </authorList>
    </citation>
    <scope>NUCLEOTIDE SEQUENCE</scope>
    <source>
        <strain evidence="1">IL203A</strain>
    </source>
</reference>
<proteinExistence type="predicted"/>
<accession>A0ACA9M002</accession>
<dbReference type="EMBL" id="CAJVPU010005747">
    <property type="protein sequence ID" value="CAG8552135.1"/>
    <property type="molecule type" value="Genomic_DNA"/>
</dbReference>
<protein>
    <submittedName>
        <fullName evidence="1">2606_t:CDS:1</fullName>
    </submittedName>
</protein>
<comment type="caution">
    <text evidence="1">The sequence shown here is derived from an EMBL/GenBank/DDBJ whole genome shotgun (WGS) entry which is preliminary data.</text>
</comment>
<feature type="non-terminal residue" evidence="1">
    <location>
        <position position="1"/>
    </location>
</feature>
<evidence type="ECO:0000313" key="2">
    <source>
        <dbReference type="Proteomes" id="UP000789702"/>
    </source>
</evidence>
<dbReference type="Proteomes" id="UP000789702">
    <property type="component" value="Unassembled WGS sequence"/>
</dbReference>
<evidence type="ECO:0000313" key="1">
    <source>
        <dbReference type="EMBL" id="CAG8552135.1"/>
    </source>
</evidence>
<organism evidence="1 2">
    <name type="scientific">Dentiscutata heterogama</name>
    <dbReference type="NCBI Taxonomy" id="1316150"/>
    <lineage>
        <taxon>Eukaryota</taxon>
        <taxon>Fungi</taxon>
        <taxon>Fungi incertae sedis</taxon>
        <taxon>Mucoromycota</taxon>
        <taxon>Glomeromycotina</taxon>
        <taxon>Glomeromycetes</taxon>
        <taxon>Diversisporales</taxon>
        <taxon>Gigasporaceae</taxon>
        <taxon>Dentiscutata</taxon>
    </lineage>
</organism>
<gene>
    <name evidence="1" type="ORF">DHETER_LOCUS5274</name>
</gene>